<dbReference type="Proteomes" id="UP000472755">
    <property type="component" value="Unassembled WGS sequence"/>
</dbReference>
<keyword evidence="6 7" id="KW-0472">Membrane</keyword>
<dbReference type="EMBL" id="WMZU01000005">
    <property type="protein sequence ID" value="MTS26611.1"/>
    <property type="molecule type" value="Genomic_DNA"/>
</dbReference>
<keyword evidence="4 7" id="KW-0812">Transmembrane</keyword>
<evidence type="ECO:0000313" key="10">
    <source>
        <dbReference type="EMBL" id="MTS26611.1"/>
    </source>
</evidence>
<feature type="transmembrane region" description="Helical" evidence="7">
    <location>
        <begin position="116"/>
        <end position="140"/>
    </location>
</feature>
<feature type="domain" description="ABC transmembrane type-1" evidence="8">
    <location>
        <begin position="80"/>
        <end position="297"/>
    </location>
</feature>
<evidence type="ECO:0000256" key="4">
    <source>
        <dbReference type="ARBA" id="ARBA00022692"/>
    </source>
</evidence>
<evidence type="ECO:0000313" key="12">
    <source>
        <dbReference type="Proteomes" id="UP000472755"/>
    </source>
</evidence>
<dbReference type="Gene3D" id="1.10.3720.10">
    <property type="entry name" value="MetI-like"/>
    <property type="match status" value="1"/>
</dbReference>
<dbReference type="CDD" id="cd06261">
    <property type="entry name" value="TM_PBP2"/>
    <property type="match status" value="1"/>
</dbReference>
<feature type="transmembrane region" description="Helical" evidence="7">
    <location>
        <begin position="21"/>
        <end position="47"/>
    </location>
</feature>
<evidence type="ECO:0000256" key="7">
    <source>
        <dbReference type="RuleBase" id="RU363032"/>
    </source>
</evidence>
<comment type="subcellular location">
    <subcellularLocation>
        <location evidence="1 7">Cell membrane</location>
        <topology evidence="1 7">Multi-pass membrane protein</topology>
    </subcellularLocation>
</comment>
<evidence type="ECO:0000256" key="5">
    <source>
        <dbReference type="ARBA" id="ARBA00022989"/>
    </source>
</evidence>
<feature type="transmembrane region" description="Helical" evidence="7">
    <location>
        <begin position="281"/>
        <end position="301"/>
    </location>
</feature>
<evidence type="ECO:0000256" key="2">
    <source>
        <dbReference type="ARBA" id="ARBA00022448"/>
    </source>
</evidence>
<evidence type="ECO:0000259" key="8">
    <source>
        <dbReference type="PROSITE" id="PS50928"/>
    </source>
</evidence>
<protein>
    <submittedName>
        <fullName evidence="10">ABC transporter permease subunit</fullName>
    </submittedName>
    <submittedName>
        <fullName evidence="9">Sugar ABC transporter permease</fullName>
    </submittedName>
</protein>
<evidence type="ECO:0000313" key="9">
    <source>
        <dbReference type="EMBL" id="MST92912.1"/>
    </source>
</evidence>
<dbReference type="Pfam" id="PF00528">
    <property type="entry name" value="BPD_transp_1"/>
    <property type="match status" value="1"/>
</dbReference>
<evidence type="ECO:0000256" key="1">
    <source>
        <dbReference type="ARBA" id="ARBA00004651"/>
    </source>
</evidence>
<name>A0A6I3QVK1_9FIRM</name>
<comment type="similarity">
    <text evidence="7">Belongs to the binding-protein-dependent transport system permease family.</text>
</comment>
<dbReference type="PANTHER" id="PTHR30193">
    <property type="entry name" value="ABC TRANSPORTER PERMEASE PROTEIN"/>
    <property type="match status" value="1"/>
</dbReference>
<evidence type="ECO:0000256" key="3">
    <source>
        <dbReference type="ARBA" id="ARBA00022475"/>
    </source>
</evidence>
<dbReference type="InterPro" id="IPR000515">
    <property type="entry name" value="MetI-like"/>
</dbReference>
<comment type="caution">
    <text evidence="10">The sequence shown here is derived from an EMBL/GenBank/DDBJ whole genome shotgun (WGS) entry which is preliminary data.</text>
</comment>
<dbReference type="InterPro" id="IPR051393">
    <property type="entry name" value="ABC_transporter_permease"/>
</dbReference>
<feature type="transmembrane region" description="Helical" evidence="7">
    <location>
        <begin position="84"/>
        <end position="104"/>
    </location>
</feature>
<organism evidence="10 12">
    <name type="scientific">Ruthenibacterium lactatiformans</name>
    <dbReference type="NCBI Taxonomy" id="1550024"/>
    <lineage>
        <taxon>Bacteria</taxon>
        <taxon>Bacillati</taxon>
        <taxon>Bacillota</taxon>
        <taxon>Clostridia</taxon>
        <taxon>Eubacteriales</taxon>
        <taxon>Oscillospiraceae</taxon>
        <taxon>Ruthenibacterium</taxon>
    </lineage>
</organism>
<dbReference type="AlphaFoldDB" id="A0A6I3QVK1"/>
<accession>A0A6I3QVK1</accession>
<dbReference type="GO" id="GO:0055085">
    <property type="term" value="P:transmembrane transport"/>
    <property type="evidence" value="ECO:0007669"/>
    <property type="project" value="InterPro"/>
</dbReference>
<keyword evidence="2 7" id="KW-0813">Transport</keyword>
<reference evidence="10 12" key="1">
    <citation type="journal article" date="2019" name="Nat. Med.">
        <title>A library of human gut bacterial isolates paired with longitudinal multiomics data enables mechanistic microbiome research.</title>
        <authorList>
            <person name="Poyet M."/>
            <person name="Groussin M."/>
            <person name="Gibbons S.M."/>
            <person name="Avila-Pacheco J."/>
            <person name="Jiang X."/>
            <person name="Kearney S.M."/>
            <person name="Perrotta A.R."/>
            <person name="Berdy B."/>
            <person name="Zhao S."/>
            <person name="Lieberman T.D."/>
            <person name="Swanson P.K."/>
            <person name="Smith M."/>
            <person name="Roesemann S."/>
            <person name="Alexander J.E."/>
            <person name="Rich S.A."/>
            <person name="Livny J."/>
            <person name="Vlamakis H."/>
            <person name="Clish C."/>
            <person name="Bullock K."/>
            <person name="Deik A."/>
            <person name="Scott J."/>
            <person name="Pierce K.A."/>
            <person name="Xavier R.J."/>
            <person name="Alm E.J."/>
        </authorList>
    </citation>
    <scope>NUCLEOTIDE SEQUENCE [LARGE SCALE GENOMIC DNA]</scope>
    <source>
        <strain evidence="10 12">BIOML-A4</strain>
    </source>
</reference>
<dbReference type="EMBL" id="VUNJ01000016">
    <property type="protein sequence ID" value="MST92912.1"/>
    <property type="molecule type" value="Genomic_DNA"/>
</dbReference>
<dbReference type="PROSITE" id="PS50928">
    <property type="entry name" value="ABC_TM1"/>
    <property type="match status" value="1"/>
</dbReference>
<dbReference type="Proteomes" id="UP000431913">
    <property type="component" value="Unassembled WGS sequence"/>
</dbReference>
<evidence type="ECO:0000313" key="11">
    <source>
        <dbReference type="Proteomes" id="UP000431913"/>
    </source>
</evidence>
<dbReference type="GO" id="GO:0005886">
    <property type="term" value="C:plasma membrane"/>
    <property type="evidence" value="ECO:0007669"/>
    <property type="project" value="UniProtKB-SubCell"/>
</dbReference>
<dbReference type="InterPro" id="IPR035906">
    <property type="entry name" value="MetI-like_sf"/>
</dbReference>
<sequence>MGILELNKKKRFTDLKKNLPLLALTIPGMLYLLINNYFPMFGVFIAFKDLDYSKGIFGSDWCGLKNFEFLFRTSEAGRMIRNTILYNLVFIILGTVLAVLVALLMSEITHMTISKFYQGSMILPNLISMVIVSYIVYAFLSPETGLLNAVIKSFGGEPISWYSKKEAWPFILVIVQMWKTVGYNSIVYIAAITGIDPSLYEAARIDGAGKFKQIFRVTLPQLKPMITLMILMSCGRIFSSDFGLFYQVPQNSGALYSVTQTIDTYVYRGLMQLGDVGMSSAAGLFQSVVGFLFVFGANAIVRATNKENALF</sequence>
<keyword evidence="5 7" id="KW-1133">Transmembrane helix</keyword>
<evidence type="ECO:0000256" key="6">
    <source>
        <dbReference type="ARBA" id="ARBA00023136"/>
    </source>
</evidence>
<reference evidence="9 11" key="2">
    <citation type="submission" date="2019-08" db="EMBL/GenBank/DDBJ databases">
        <title>In-depth cultivation of the pig gut microbiome towards novel bacterial diversity and tailored functional studies.</title>
        <authorList>
            <person name="Wylensek D."/>
            <person name="Hitch T.C.A."/>
            <person name="Clavel T."/>
        </authorList>
    </citation>
    <scope>NUCLEOTIDE SEQUENCE [LARGE SCALE GENOMIC DNA]</scope>
    <source>
        <strain evidence="9 11">WCA3-601-WT-6J</strain>
    </source>
</reference>
<keyword evidence="3" id="KW-1003">Cell membrane</keyword>
<dbReference type="RefSeq" id="WP_009322914.1">
    <property type="nucleotide sequence ID" value="NZ_CATXDA010000002.1"/>
</dbReference>
<dbReference type="PANTHER" id="PTHR30193:SF44">
    <property type="entry name" value="LACTOSE TRANSPORT SYSTEM PERMEASE PROTEIN LACF"/>
    <property type="match status" value="1"/>
</dbReference>
<dbReference type="SUPFAM" id="SSF161098">
    <property type="entry name" value="MetI-like"/>
    <property type="match status" value="1"/>
</dbReference>
<gene>
    <name evidence="9" type="ORF">FYJ76_13400</name>
    <name evidence="10" type="ORF">GMD59_04830</name>
</gene>
<proteinExistence type="inferred from homology"/>